<dbReference type="GO" id="GO:0006412">
    <property type="term" value="P:translation"/>
    <property type="evidence" value="ECO:0007669"/>
    <property type="project" value="UniProtKB-UniRule"/>
</dbReference>
<proteinExistence type="inferred from homology"/>
<accession>A0A0G0TQQ6</accession>
<dbReference type="PATRIC" id="fig|1618734.3.peg.358"/>
<dbReference type="Pfam" id="PF00380">
    <property type="entry name" value="Ribosomal_S9"/>
    <property type="match status" value="1"/>
</dbReference>
<dbReference type="GO" id="GO:0022627">
    <property type="term" value="C:cytosolic small ribosomal subunit"/>
    <property type="evidence" value="ECO:0007669"/>
    <property type="project" value="TreeGrafter"/>
</dbReference>
<dbReference type="PROSITE" id="PS00360">
    <property type="entry name" value="RIBOSOMAL_S9"/>
    <property type="match status" value="1"/>
</dbReference>
<name>A0A0G0TQQ6_9BACT</name>
<dbReference type="HAMAP" id="MF_00532_B">
    <property type="entry name" value="Ribosomal_uS9_B"/>
    <property type="match status" value="1"/>
</dbReference>
<dbReference type="Gene3D" id="3.30.230.10">
    <property type="match status" value="1"/>
</dbReference>
<evidence type="ECO:0000313" key="7">
    <source>
        <dbReference type="EMBL" id="KKR79329.1"/>
    </source>
</evidence>
<organism evidence="7 8">
    <name type="scientific">Candidatus Nomurabacteria bacterium GW2011_GWA2_40_9</name>
    <dbReference type="NCBI Taxonomy" id="1618734"/>
    <lineage>
        <taxon>Bacteria</taxon>
        <taxon>Candidatus Nomuraibacteriota</taxon>
    </lineage>
</organism>
<dbReference type="GO" id="GO:0003723">
    <property type="term" value="F:RNA binding"/>
    <property type="evidence" value="ECO:0007669"/>
    <property type="project" value="TreeGrafter"/>
</dbReference>
<evidence type="ECO:0000256" key="5">
    <source>
        <dbReference type="HAMAP-Rule" id="MF_00532"/>
    </source>
</evidence>
<reference evidence="7 8" key="1">
    <citation type="journal article" date="2015" name="Nature">
        <title>rRNA introns, odd ribosomes, and small enigmatic genomes across a large radiation of phyla.</title>
        <authorList>
            <person name="Brown C.T."/>
            <person name="Hug L.A."/>
            <person name="Thomas B.C."/>
            <person name="Sharon I."/>
            <person name="Castelle C.J."/>
            <person name="Singh A."/>
            <person name="Wilkins M.J."/>
            <person name="Williams K.H."/>
            <person name="Banfield J.F."/>
        </authorList>
    </citation>
    <scope>NUCLEOTIDE SEQUENCE [LARGE SCALE GENOMIC DNA]</scope>
</reference>
<dbReference type="SUPFAM" id="SSF54211">
    <property type="entry name" value="Ribosomal protein S5 domain 2-like"/>
    <property type="match status" value="1"/>
</dbReference>
<dbReference type="AlphaFoldDB" id="A0A0G0TQQ6"/>
<comment type="similarity">
    <text evidence="1 5 6">Belongs to the universal ribosomal protein uS9 family.</text>
</comment>
<evidence type="ECO:0000256" key="2">
    <source>
        <dbReference type="ARBA" id="ARBA00022980"/>
    </source>
</evidence>
<evidence type="ECO:0000256" key="1">
    <source>
        <dbReference type="ARBA" id="ARBA00005251"/>
    </source>
</evidence>
<dbReference type="PANTHER" id="PTHR21569:SF1">
    <property type="entry name" value="SMALL RIBOSOMAL SUBUNIT PROTEIN US9M"/>
    <property type="match status" value="1"/>
</dbReference>
<dbReference type="NCBIfam" id="NF001099">
    <property type="entry name" value="PRK00132.1"/>
    <property type="match status" value="1"/>
</dbReference>
<comment type="caution">
    <text evidence="7">The sequence shown here is derived from an EMBL/GenBank/DDBJ whole genome shotgun (WGS) entry which is preliminary data.</text>
</comment>
<dbReference type="InterPro" id="IPR014721">
    <property type="entry name" value="Ribsml_uS5_D2-typ_fold_subgr"/>
</dbReference>
<gene>
    <name evidence="5" type="primary">rpsI</name>
    <name evidence="7" type="ORF">UU24_C0011G0009</name>
</gene>
<protein>
    <recommendedName>
        <fullName evidence="4 5">Small ribosomal subunit protein uS9</fullName>
    </recommendedName>
</protein>
<dbReference type="EMBL" id="LBZW01000011">
    <property type="protein sequence ID" value="KKR79329.1"/>
    <property type="molecule type" value="Genomic_DNA"/>
</dbReference>
<dbReference type="PANTHER" id="PTHR21569">
    <property type="entry name" value="RIBOSOMAL PROTEIN S9"/>
    <property type="match status" value="1"/>
</dbReference>
<dbReference type="Proteomes" id="UP000034749">
    <property type="component" value="Unassembled WGS sequence"/>
</dbReference>
<dbReference type="InterPro" id="IPR020568">
    <property type="entry name" value="Ribosomal_Su5_D2-typ_SF"/>
</dbReference>
<dbReference type="InterPro" id="IPR000754">
    <property type="entry name" value="Ribosomal_uS9"/>
</dbReference>
<keyword evidence="3 5" id="KW-0687">Ribonucleoprotein</keyword>
<evidence type="ECO:0000256" key="6">
    <source>
        <dbReference type="RuleBase" id="RU003815"/>
    </source>
</evidence>
<evidence type="ECO:0000256" key="3">
    <source>
        <dbReference type="ARBA" id="ARBA00023274"/>
    </source>
</evidence>
<dbReference type="InterPro" id="IPR023035">
    <property type="entry name" value="Ribosomal_uS9_bac/plastid"/>
</dbReference>
<evidence type="ECO:0000313" key="8">
    <source>
        <dbReference type="Proteomes" id="UP000034749"/>
    </source>
</evidence>
<dbReference type="GO" id="GO:0003735">
    <property type="term" value="F:structural constituent of ribosome"/>
    <property type="evidence" value="ECO:0007669"/>
    <property type="project" value="InterPro"/>
</dbReference>
<sequence>MEKKTNTEEYFEGIGRRKTSTARIRITPAGKASFIVNDKDAKEYFQTEDERRLIQDPIIKGQAATQASTIVKWAVEAHVNGGGIHSQSEAVRHGLARALVLFDGELRGKMKTLGYLKRDPRAKERRKFGLKKARKAPQWSKR</sequence>
<dbReference type="InterPro" id="IPR020574">
    <property type="entry name" value="Ribosomal_uS9_CS"/>
</dbReference>
<keyword evidence="2 5" id="KW-0689">Ribosomal protein</keyword>
<evidence type="ECO:0000256" key="4">
    <source>
        <dbReference type="ARBA" id="ARBA00035259"/>
    </source>
</evidence>